<gene>
    <name evidence="1" type="ORF">GA0070618_2097</name>
</gene>
<keyword evidence="2" id="KW-1185">Reference proteome</keyword>
<accession>A0A1C4WDV5</accession>
<sequence length="69" mass="7253">MGHTLPVERIGVRELDQNTSQVLGLDRLVAAGRAVAPTNGGPVPLPPKLGDQNEDVAATLAAGRAEERW</sequence>
<evidence type="ECO:0000313" key="1">
    <source>
        <dbReference type="EMBL" id="SCE94378.1"/>
    </source>
</evidence>
<organism evidence="1 2">
    <name type="scientific">Micromonospora echinospora</name>
    <name type="common">Micromonospora purpurea</name>
    <dbReference type="NCBI Taxonomy" id="1877"/>
    <lineage>
        <taxon>Bacteria</taxon>
        <taxon>Bacillati</taxon>
        <taxon>Actinomycetota</taxon>
        <taxon>Actinomycetes</taxon>
        <taxon>Micromonosporales</taxon>
        <taxon>Micromonosporaceae</taxon>
        <taxon>Micromonospora</taxon>
    </lineage>
</organism>
<name>A0A1C4WDV5_MICEC</name>
<dbReference type="AlphaFoldDB" id="A0A1C4WDV5"/>
<dbReference type="EMBL" id="LT607413">
    <property type="protein sequence ID" value="SCE94378.1"/>
    <property type="molecule type" value="Genomic_DNA"/>
</dbReference>
<evidence type="ECO:0000313" key="2">
    <source>
        <dbReference type="Proteomes" id="UP000198253"/>
    </source>
</evidence>
<proteinExistence type="predicted"/>
<dbReference type="Proteomes" id="UP000198253">
    <property type="component" value="Chromosome I"/>
</dbReference>
<dbReference type="InParanoid" id="A0A1C4WDV5"/>
<protein>
    <submittedName>
        <fullName evidence="1">Uncharacterized protein</fullName>
    </submittedName>
</protein>
<reference evidence="2" key="1">
    <citation type="submission" date="2016-06" db="EMBL/GenBank/DDBJ databases">
        <authorList>
            <person name="Varghese N."/>
            <person name="Submissions Spin"/>
        </authorList>
    </citation>
    <scope>NUCLEOTIDE SEQUENCE [LARGE SCALE GENOMIC DNA]</scope>
    <source>
        <strain evidence="2">DSM 43816</strain>
    </source>
</reference>